<dbReference type="InterPro" id="IPR042070">
    <property type="entry name" value="PucR_C-HTH_sf"/>
</dbReference>
<proteinExistence type="inferred from homology"/>
<evidence type="ECO:0000259" key="2">
    <source>
        <dbReference type="Pfam" id="PF13556"/>
    </source>
</evidence>
<feature type="domain" description="RsbT co-antagonist protein RsbRD N-terminal" evidence="3">
    <location>
        <begin position="24"/>
        <end position="159"/>
    </location>
</feature>
<organism evidence="5 6">
    <name type="scientific">Nocardia callitridis</name>
    <dbReference type="NCBI Taxonomy" id="648753"/>
    <lineage>
        <taxon>Bacteria</taxon>
        <taxon>Bacillati</taxon>
        <taxon>Actinomycetota</taxon>
        <taxon>Actinomycetes</taxon>
        <taxon>Mycobacteriales</taxon>
        <taxon>Nocardiaceae</taxon>
        <taxon>Nocardia</taxon>
    </lineage>
</organism>
<gene>
    <name evidence="5" type="ORF">GCM10023318_29860</name>
</gene>
<dbReference type="InterPro" id="IPR025736">
    <property type="entry name" value="PucR_C-HTH_dom"/>
</dbReference>
<feature type="domain" description="CdaR GGDEF-like" evidence="4">
    <location>
        <begin position="172"/>
        <end position="279"/>
    </location>
</feature>
<dbReference type="PANTHER" id="PTHR33744">
    <property type="entry name" value="CARBOHYDRATE DIACID REGULATOR"/>
    <property type="match status" value="1"/>
</dbReference>
<dbReference type="Pfam" id="PF13556">
    <property type="entry name" value="HTH_30"/>
    <property type="match status" value="1"/>
</dbReference>
<evidence type="ECO:0000259" key="3">
    <source>
        <dbReference type="Pfam" id="PF14361"/>
    </source>
</evidence>
<evidence type="ECO:0000313" key="6">
    <source>
        <dbReference type="Proteomes" id="UP001500603"/>
    </source>
</evidence>
<reference evidence="6" key="1">
    <citation type="journal article" date="2019" name="Int. J. Syst. Evol. Microbiol.">
        <title>The Global Catalogue of Microorganisms (GCM) 10K type strain sequencing project: providing services to taxonomists for standard genome sequencing and annotation.</title>
        <authorList>
            <consortium name="The Broad Institute Genomics Platform"/>
            <consortium name="The Broad Institute Genome Sequencing Center for Infectious Disease"/>
            <person name="Wu L."/>
            <person name="Ma J."/>
        </authorList>
    </citation>
    <scope>NUCLEOTIDE SEQUENCE [LARGE SCALE GENOMIC DNA]</scope>
    <source>
        <strain evidence="6">JCM 18298</strain>
    </source>
</reference>
<keyword evidence="6" id="KW-1185">Reference proteome</keyword>
<dbReference type="Proteomes" id="UP001500603">
    <property type="component" value="Unassembled WGS sequence"/>
</dbReference>
<dbReference type="InterPro" id="IPR041522">
    <property type="entry name" value="CdaR_GGDEF"/>
</dbReference>
<dbReference type="Pfam" id="PF17853">
    <property type="entry name" value="GGDEF_2"/>
    <property type="match status" value="1"/>
</dbReference>
<dbReference type="Gene3D" id="1.10.10.2840">
    <property type="entry name" value="PucR C-terminal helix-turn-helix domain"/>
    <property type="match status" value="1"/>
</dbReference>
<dbReference type="InterPro" id="IPR051448">
    <property type="entry name" value="CdaR-like_regulators"/>
</dbReference>
<dbReference type="RefSeq" id="WP_345495935.1">
    <property type="nucleotide sequence ID" value="NZ_BAABJM010000002.1"/>
</dbReference>
<feature type="domain" description="PucR C-terminal helix-turn-helix" evidence="2">
    <location>
        <begin position="330"/>
        <end position="388"/>
    </location>
</feature>
<comment type="similarity">
    <text evidence="1">Belongs to the CdaR family.</text>
</comment>
<protein>
    <submittedName>
        <fullName evidence="5">Helix-turn-helix domain-containing protein</fullName>
    </submittedName>
</protein>
<dbReference type="PANTHER" id="PTHR33744:SF1">
    <property type="entry name" value="DNA-BINDING TRANSCRIPTIONAL ACTIVATOR ADER"/>
    <property type="match status" value="1"/>
</dbReference>
<dbReference type="Pfam" id="PF14361">
    <property type="entry name" value="RsbRD_N"/>
    <property type="match status" value="1"/>
</dbReference>
<dbReference type="InterPro" id="IPR025751">
    <property type="entry name" value="RsbRD_N_dom"/>
</dbReference>
<name>A0ABP9KDJ5_9NOCA</name>
<evidence type="ECO:0000313" key="5">
    <source>
        <dbReference type="EMBL" id="GAA5054636.1"/>
    </source>
</evidence>
<comment type="caution">
    <text evidence="5">The sequence shown here is derived from an EMBL/GenBank/DDBJ whole genome shotgun (WGS) entry which is preliminary data.</text>
</comment>
<evidence type="ECO:0000256" key="1">
    <source>
        <dbReference type="ARBA" id="ARBA00006754"/>
    </source>
</evidence>
<dbReference type="EMBL" id="BAABJM010000002">
    <property type="protein sequence ID" value="GAA5054636.1"/>
    <property type="molecule type" value="Genomic_DNA"/>
</dbReference>
<accession>A0ABP9KDJ5</accession>
<sequence length="396" mass="43178">MTAVLSQSTDLPVVHAQRMLGRLDSLTIELVEAIRTGDHDYAESTLLTRDELSTVVRDNLSSMLRQLSSKQRPDFAAPAAAGALKAAHGVPLAALLHAYRLCGRLIWAHLLEEVGRESPEALPHLASEVWRIIDEYSSAAAQAYGQHVADRTRRDDEQRRAMLRSLLVGGGAAESMWEITRALLLPRSGTFVVVSAEISGKDDASGELRKHLRGNDISALWLTELDAQIGLLSFATPRVRDQLPELLRAVAGGRIGVSRTFTTPTDAAAALHEAELACRCSDPGTASVNDYGDSAIGLLLNRSPHAGQELAQHVLGPILELSDHTERDTLLHTLATWFDCGGSSTRVASRLHYHRNTVHHRLRRVQELTGRSCTDPVQASELYIAVRATALLTRSD</sequence>
<evidence type="ECO:0000259" key="4">
    <source>
        <dbReference type="Pfam" id="PF17853"/>
    </source>
</evidence>